<sequence length="298" mass="33310">MSVCSELGIFPATLAANYLPLCLISASLIQIHFVVGCTTVFTDSYVAEIRSLEEALLEAYRRLDDAADEEALHDLRIAVRRIRSLITPLRSQPESQALREAAAEVGRLTTPTRDLEVLIGELQQRGHQPLAEARHPRLQIEYQQIIAAQELQQLFAELERWPAAFSASKLGKDSHELKRIISKALVKQIGKLHAAVNDAEFDRHQLRILVKRTRYLTDAFPKLSPLPAAAANSLKKAQAALGVWHDHFQWGLTTQRESDLQPLALQWAEASEQELVEAEVALSELARVLPKGQKKEGK</sequence>
<dbReference type="InterPro" id="IPR007899">
    <property type="entry name" value="CHAD_dom"/>
</dbReference>
<organism evidence="2 3">
    <name type="scientific">Halopseudomonas litoralis</name>
    <dbReference type="NCBI Taxonomy" id="797277"/>
    <lineage>
        <taxon>Bacteria</taxon>
        <taxon>Pseudomonadati</taxon>
        <taxon>Pseudomonadota</taxon>
        <taxon>Gammaproteobacteria</taxon>
        <taxon>Pseudomonadales</taxon>
        <taxon>Pseudomonadaceae</taxon>
        <taxon>Halopseudomonas</taxon>
    </lineage>
</organism>
<protein>
    <submittedName>
        <fullName evidence="2">CHAD domain-containing protein</fullName>
    </submittedName>
</protein>
<evidence type="ECO:0000313" key="2">
    <source>
        <dbReference type="EMBL" id="SDS18150.1"/>
    </source>
</evidence>
<accession>A0A1H1Q416</accession>
<dbReference type="PANTHER" id="PTHR39339:SF1">
    <property type="entry name" value="CHAD DOMAIN-CONTAINING PROTEIN"/>
    <property type="match status" value="1"/>
</dbReference>
<dbReference type="STRING" id="797277.SAMN05216198_1374"/>
<keyword evidence="3" id="KW-1185">Reference proteome</keyword>
<dbReference type="InterPro" id="IPR038186">
    <property type="entry name" value="CHAD_dom_sf"/>
</dbReference>
<dbReference type="Pfam" id="PF05235">
    <property type="entry name" value="CHAD"/>
    <property type="match status" value="1"/>
</dbReference>
<name>A0A1H1Q416_9GAMM</name>
<feature type="domain" description="CHAD" evidence="1">
    <location>
        <begin position="38"/>
        <end position="294"/>
    </location>
</feature>
<gene>
    <name evidence="2" type="ORF">SAMN05216198_1374</name>
</gene>
<dbReference type="Proteomes" id="UP000243426">
    <property type="component" value="Chromosome I"/>
</dbReference>
<evidence type="ECO:0000259" key="1">
    <source>
        <dbReference type="PROSITE" id="PS51708"/>
    </source>
</evidence>
<proteinExistence type="predicted"/>
<dbReference type="PANTHER" id="PTHR39339">
    <property type="entry name" value="SLR1444 PROTEIN"/>
    <property type="match status" value="1"/>
</dbReference>
<reference evidence="3" key="1">
    <citation type="submission" date="2016-10" db="EMBL/GenBank/DDBJ databases">
        <authorList>
            <person name="Varghese N."/>
            <person name="Submissions S."/>
        </authorList>
    </citation>
    <scope>NUCLEOTIDE SEQUENCE [LARGE SCALE GENOMIC DNA]</scope>
    <source>
        <strain evidence="3">2SM5</strain>
    </source>
</reference>
<dbReference type="SMART" id="SM00880">
    <property type="entry name" value="CHAD"/>
    <property type="match status" value="1"/>
</dbReference>
<dbReference type="EMBL" id="LT629748">
    <property type="protein sequence ID" value="SDS18150.1"/>
    <property type="molecule type" value="Genomic_DNA"/>
</dbReference>
<evidence type="ECO:0000313" key="3">
    <source>
        <dbReference type="Proteomes" id="UP000243426"/>
    </source>
</evidence>
<dbReference type="Gene3D" id="1.40.20.10">
    <property type="entry name" value="CHAD domain"/>
    <property type="match status" value="1"/>
</dbReference>
<dbReference type="PROSITE" id="PS51708">
    <property type="entry name" value="CHAD"/>
    <property type="match status" value="1"/>
</dbReference>
<dbReference type="AlphaFoldDB" id="A0A1H1Q416"/>